<comment type="subcellular location">
    <subcellularLocation>
        <location evidence="1">Cell membrane</location>
        <topology evidence="1">Multi-pass membrane protein</topology>
    </subcellularLocation>
</comment>
<feature type="transmembrane region" description="Helical" evidence="8">
    <location>
        <begin position="100"/>
        <end position="118"/>
    </location>
</feature>
<evidence type="ECO:0000256" key="2">
    <source>
        <dbReference type="ARBA" id="ARBA00010145"/>
    </source>
</evidence>
<dbReference type="GO" id="GO:0055085">
    <property type="term" value="P:transmembrane transport"/>
    <property type="evidence" value="ECO:0007669"/>
    <property type="project" value="InterPro"/>
</dbReference>
<feature type="transmembrane region" description="Helical" evidence="8">
    <location>
        <begin position="124"/>
        <end position="146"/>
    </location>
</feature>
<evidence type="ECO:0000256" key="5">
    <source>
        <dbReference type="ARBA" id="ARBA00022692"/>
    </source>
</evidence>
<reference evidence="10 11" key="1">
    <citation type="submission" date="2016-10" db="EMBL/GenBank/DDBJ databases">
        <authorList>
            <person name="de Groot N.N."/>
        </authorList>
    </citation>
    <scope>NUCLEOTIDE SEQUENCE [LARGE SCALE GENOMIC DNA]</scope>
    <source>
        <strain evidence="10 11">CGMCC 1.6762</strain>
    </source>
</reference>
<gene>
    <name evidence="9" type="ORF">EJA12_07325</name>
    <name evidence="10" type="ORF">SAMN04488126_10599</name>
</gene>
<dbReference type="InterPro" id="IPR004776">
    <property type="entry name" value="Mem_transp_PIN-like"/>
</dbReference>
<reference evidence="9 12" key="2">
    <citation type="submission" date="2018-12" db="EMBL/GenBank/DDBJ databases">
        <title>Comparitive functional genomics of dry heat resistant strains isolated from the viking spacecraft.</title>
        <authorList>
            <person name="Seuylemezian A."/>
            <person name="Vaishampayan P."/>
        </authorList>
    </citation>
    <scope>NUCLEOTIDE SEQUENCE [LARGE SCALE GENOMIC DNA]</scope>
    <source>
        <strain evidence="9 12">M6-11</strain>
    </source>
</reference>
<dbReference type="Pfam" id="PF03547">
    <property type="entry name" value="Mem_trans"/>
    <property type="match status" value="2"/>
</dbReference>
<keyword evidence="4" id="KW-1003">Cell membrane</keyword>
<dbReference type="PANTHER" id="PTHR36838:SF1">
    <property type="entry name" value="SLR1864 PROTEIN"/>
    <property type="match status" value="1"/>
</dbReference>
<evidence type="ECO:0000313" key="10">
    <source>
        <dbReference type="EMBL" id="SDE23214.1"/>
    </source>
</evidence>
<comment type="similarity">
    <text evidence="2">Belongs to the auxin efflux carrier (TC 2.A.69) family.</text>
</comment>
<organism evidence="10 11">
    <name type="scientific">Bhargavaea beijingensis</name>
    <dbReference type="NCBI Taxonomy" id="426756"/>
    <lineage>
        <taxon>Bacteria</taxon>
        <taxon>Bacillati</taxon>
        <taxon>Bacillota</taxon>
        <taxon>Bacilli</taxon>
        <taxon>Bacillales</taxon>
        <taxon>Caryophanaceae</taxon>
        <taxon>Bhargavaea</taxon>
    </lineage>
</organism>
<dbReference type="RefSeq" id="WP_092095661.1">
    <property type="nucleotide sequence ID" value="NZ_FNAR01000005.1"/>
</dbReference>
<keyword evidence="5 8" id="KW-0812">Transmembrane</keyword>
<dbReference type="EMBL" id="RWGW01000010">
    <property type="protein sequence ID" value="RSK32630.1"/>
    <property type="molecule type" value="Genomic_DNA"/>
</dbReference>
<protein>
    <submittedName>
        <fullName evidence="9">AEC family transporter</fullName>
    </submittedName>
</protein>
<dbReference type="Proteomes" id="UP000198823">
    <property type="component" value="Unassembled WGS sequence"/>
</dbReference>
<evidence type="ECO:0000313" key="9">
    <source>
        <dbReference type="EMBL" id="RSK32630.1"/>
    </source>
</evidence>
<keyword evidence="12" id="KW-1185">Reference proteome</keyword>
<feature type="transmembrane region" description="Helical" evidence="8">
    <location>
        <begin position="198"/>
        <end position="216"/>
    </location>
</feature>
<feature type="transmembrane region" description="Helical" evidence="8">
    <location>
        <begin position="158"/>
        <end position="178"/>
    </location>
</feature>
<dbReference type="InterPro" id="IPR038770">
    <property type="entry name" value="Na+/solute_symporter_sf"/>
</dbReference>
<keyword evidence="3" id="KW-0813">Transport</keyword>
<dbReference type="EMBL" id="FNAR01000005">
    <property type="protein sequence ID" value="SDE23214.1"/>
    <property type="molecule type" value="Genomic_DNA"/>
</dbReference>
<feature type="transmembrane region" description="Helical" evidence="8">
    <location>
        <begin position="237"/>
        <end position="261"/>
    </location>
</feature>
<evidence type="ECO:0000256" key="8">
    <source>
        <dbReference type="SAM" id="Phobius"/>
    </source>
</evidence>
<evidence type="ECO:0000256" key="1">
    <source>
        <dbReference type="ARBA" id="ARBA00004651"/>
    </source>
</evidence>
<accession>A0A1G7B7X5</accession>
<name>A0A1G7B7X5_9BACL</name>
<dbReference type="GO" id="GO:0005886">
    <property type="term" value="C:plasma membrane"/>
    <property type="evidence" value="ECO:0007669"/>
    <property type="project" value="UniProtKB-SubCell"/>
</dbReference>
<keyword evidence="7 8" id="KW-0472">Membrane</keyword>
<evidence type="ECO:0000313" key="12">
    <source>
        <dbReference type="Proteomes" id="UP000272481"/>
    </source>
</evidence>
<evidence type="ECO:0000256" key="6">
    <source>
        <dbReference type="ARBA" id="ARBA00022989"/>
    </source>
</evidence>
<proteinExistence type="inferred from homology"/>
<feature type="transmembrane region" description="Helical" evidence="8">
    <location>
        <begin position="281"/>
        <end position="302"/>
    </location>
</feature>
<evidence type="ECO:0000256" key="4">
    <source>
        <dbReference type="ARBA" id="ARBA00022475"/>
    </source>
</evidence>
<dbReference type="PANTHER" id="PTHR36838">
    <property type="entry name" value="AUXIN EFFLUX CARRIER FAMILY PROTEIN"/>
    <property type="match status" value="1"/>
</dbReference>
<sequence>MDLFGLILLDVIAPVFVLMGAGVVLHRIFNLHLATLSKLLTYFFIPVVAFVNVYESQITGEIFFEILITQVVFAAVMIGVSAGMSRALRLDRGRDANLKNSIVLINSGNFGIPVSQLVFQGQPIGVTVQVFVMLIQNFITYTYGLFNSISVRHSGSKAVFEFLKMPVLYALVLGYVLKAMKLDLPFFVMEPISRSADAFLAVALLTLGAQVAFIRLRELNKVIIASCIGRLLIGPAVSLGIILLMGLDGVVAQALFIASAFPSSRNSAQLALEYDNHPELAAQIVLVTTVLSAVTVTIVVYLSGIIF</sequence>
<dbReference type="OrthoDB" id="527159at2"/>
<dbReference type="STRING" id="426756.SAMN04488126_10599"/>
<feature type="transmembrane region" description="Helical" evidence="8">
    <location>
        <begin position="6"/>
        <end position="29"/>
    </location>
</feature>
<feature type="transmembrane region" description="Helical" evidence="8">
    <location>
        <begin position="36"/>
        <end position="54"/>
    </location>
</feature>
<evidence type="ECO:0000256" key="3">
    <source>
        <dbReference type="ARBA" id="ARBA00022448"/>
    </source>
</evidence>
<evidence type="ECO:0000313" key="11">
    <source>
        <dbReference type="Proteomes" id="UP000198823"/>
    </source>
</evidence>
<feature type="transmembrane region" description="Helical" evidence="8">
    <location>
        <begin position="66"/>
        <end position="88"/>
    </location>
</feature>
<dbReference type="Proteomes" id="UP000272481">
    <property type="component" value="Unassembled WGS sequence"/>
</dbReference>
<evidence type="ECO:0000256" key="7">
    <source>
        <dbReference type="ARBA" id="ARBA00023136"/>
    </source>
</evidence>
<dbReference type="Gene3D" id="1.20.1530.20">
    <property type="match status" value="1"/>
</dbReference>
<dbReference type="AlphaFoldDB" id="A0A1G7B7X5"/>
<keyword evidence="6 8" id="KW-1133">Transmembrane helix</keyword>